<keyword evidence="1" id="KW-0812">Transmembrane</keyword>
<proteinExistence type="predicted"/>
<dbReference type="Proteomes" id="UP001596142">
    <property type="component" value="Unassembled WGS sequence"/>
</dbReference>
<feature type="transmembrane region" description="Helical" evidence="1">
    <location>
        <begin position="6"/>
        <end position="27"/>
    </location>
</feature>
<sequence length="55" mass="5879">MSTNGWFFGVLYGGVLSSSVAHVLNLLSKMEWFTMLNIGVVLVALALCGEPGGQY</sequence>
<keyword evidence="3" id="KW-1185">Reference proteome</keyword>
<dbReference type="RefSeq" id="WP_385938936.1">
    <property type="nucleotide sequence ID" value="NZ_JBHSOZ010000003.1"/>
</dbReference>
<keyword evidence="1" id="KW-0472">Membrane</keyword>
<keyword evidence="1" id="KW-1133">Transmembrane helix</keyword>
<evidence type="ECO:0000256" key="1">
    <source>
        <dbReference type="SAM" id="Phobius"/>
    </source>
</evidence>
<protein>
    <submittedName>
        <fullName evidence="2">Uncharacterized protein</fullName>
    </submittedName>
</protein>
<evidence type="ECO:0000313" key="2">
    <source>
        <dbReference type="EMBL" id="MFC5711958.1"/>
    </source>
</evidence>
<accession>A0ABW0YNA3</accession>
<evidence type="ECO:0000313" key="3">
    <source>
        <dbReference type="Proteomes" id="UP001596142"/>
    </source>
</evidence>
<feature type="transmembrane region" description="Helical" evidence="1">
    <location>
        <begin position="34"/>
        <end position="53"/>
    </location>
</feature>
<dbReference type="EMBL" id="JBHSOZ010000003">
    <property type="protein sequence ID" value="MFC5711958.1"/>
    <property type="molecule type" value="Genomic_DNA"/>
</dbReference>
<gene>
    <name evidence="2" type="ORF">ACFPU1_04145</name>
</gene>
<name>A0ABW0YNA3_9BACI</name>
<comment type="caution">
    <text evidence="2">The sequence shown here is derived from an EMBL/GenBank/DDBJ whole genome shotgun (WGS) entry which is preliminary data.</text>
</comment>
<organism evidence="2 3">
    <name type="scientific">Thalassorhabdus alkalitolerans</name>
    <dbReference type="NCBI Taxonomy" id="2282697"/>
    <lineage>
        <taxon>Bacteria</taxon>
        <taxon>Bacillati</taxon>
        <taxon>Bacillota</taxon>
        <taxon>Bacilli</taxon>
        <taxon>Bacillales</taxon>
        <taxon>Bacillaceae</taxon>
        <taxon>Thalassorhabdus</taxon>
    </lineage>
</organism>
<reference evidence="3" key="1">
    <citation type="journal article" date="2019" name="Int. J. Syst. Evol. Microbiol.">
        <title>The Global Catalogue of Microorganisms (GCM) 10K type strain sequencing project: providing services to taxonomists for standard genome sequencing and annotation.</title>
        <authorList>
            <consortium name="The Broad Institute Genomics Platform"/>
            <consortium name="The Broad Institute Genome Sequencing Center for Infectious Disease"/>
            <person name="Wu L."/>
            <person name="Ma J."/>
        </authorList>
    </citation>
    <scope>NUCLEOTIDE SEQUENCE [LARGE SCALE GENOMIC DNA]</scope>
    <source>
        <strain evidence="3">CECT 7184</strain>
    </source>
</reference>